<protein>
    <recommendedName>
        <fullName evidence="2">histidine kinase</fullName>
        <ecNumber evidence="2">2.7.13.3</ecNumber>
    </recommendedName>
</protein>
<dbReference type="PRINTS" id="PR00344">
    <property type="entry name" value="BCTRLSENSOR"/>
</dbReference>
<evidence type="ECO:0000256" key="6">
    <source>
        <dbReference type="ARBA" id="ARBA00023012"/>
    </source>
</evidence>
<keyword evidence="3" id="KW-0597">Phosphoprotein</keyword>
<keyword evidence="5 9" id="KW-0418">Kinase</keyword>
<organism evidence="10">
    <name type="scientific">Granulicella tundricola (strain ATCC BAA-1859 / DSM 23138 / MP5ACTX9)</name>
    <dbReference type="NCBI Taxonomy" id="1198114"/>
    <lineage>
        <taxon>Bacteria</taxon>
        <taxon>Pseudomonadati</taxon>
        <taxon>Acidobacteriota</taxon>
        <taxon>Terriglobia</taxon>
        <taxon>Terriglobales</taxon>
        <taxon>Acidobacteriaceae</taxon>
        <taxon>Granulicella</taxon>
    </lineage>
</organism>
<dbReference type="OrthoDB" id="9773956at2"/>
<keyword evidence="6" id="KW-0902">Two-component regulatory system</keyword>
<dbReference type="PaxDb" id="1198114-AciX9_1240"/>
<keyword evidence="4" id="KW-0808">Transferase</keyword>
<dbReference type="Pfam" id="PF02518">
    <property type="entry name" value="HATPase_c"/>
    <property type="match status" value="1"/>
</dbReference>
<reference evidence="10" key="1">
    <citation type="submission" date="2011-01" db="EMBL/GenBank/DDBJ databases">
        <title>Complete sequence of chromosome of Acidobacterium sp. MP5ACTX9.</title>
        <authorList>
            <consortium name="US DOE Joint Genome Institute"/>
            <person name="Lucas S."/>
            <person name="Copeland A."/>
            <person name="Lapidus A."/>
            <person name="Cheng J.-F."/>
            <person name="Goodwin L."/>
            <person name="Pitluck S."/>
            <person name="Teshima H."/>
            <person name="Detter J.C."/>
            <person name="Han C."/>
            <person name="Tapia R."/>
            <person name="Land M."/>
            <person name="Hauser L."/>
            <person name="Kyrpides N."/>
            <person name="Ivanova N."/>
            <person name="Ovchinnikova G."/>
            <person name="Pagani I."/>
            <person name="Rawat S.R."/>
            <person name="Mannisto M."/>
            <person name="Haggblom M.M."/>
            <person name="Woyke T."/>
        </authorList>
    </citation>
    <scope>NUCLEOTIDE SEQUENCE [LARGE SCALE GENOMIC DNA]</scope>
    <source>
        <strain evidence="10">MP5ACTX9</strain>
    </source>
</reference>
<dbReference type="SMART" id="SM00388">
    <property type="entry name" value="HisKA"/>
    <property type="match status" value="1"/>
</dbReference>
<dbReference type="Pfam" id="PF00512">
    <property type="entry name" value="HisKA"/>
    <property type="match status" value="1"/>
</dbReference>
<dbReference type="GO" id="GO:0000155">
    <property type="term" value="F:phosphorelay sensor kinase activity"/>
    <property type="evidence" value="ECO:0007669"/>
    <property type="project" value="InterPro"/>
</dbReference>
<name>E8X4H6_GRATM</name>
<dbReference type="STRING" id="1198114.AciX9_1240"/>
<dbReference type="PANTHER" id="PTHR45453:SF1">
    <property type="entry name" value="PHOSPHATE REGULON SENSOR PROTEIN PHOR"/>
    <property type="match status" value="1"/>
</dbReference>
<evidence type="ECO:0000256" key="1">
    <source>
        <dbReference type="ARBA" id="ARBA00000085"/>
    </source>
</evidence>
<dbReference type="InterPro" id="IPR036890">
    <property type="entry name" value="HATPase_C_sf"/>
</dbReference>
<feature type="transmembrane region" description="Helical" evidence="7">
    <location>
        <begin position="39"/>
        <end position="64"/>
    </location>
</feature>
<dbReference type="Proteomes" id="UP000000343">
    <property type="component" value="Chromosome"/>
</dbReference>
<dbReference type="SMART" id="SM00387">
    <property type="entry name" value="HATPase_c"/>
    <property type="match status" value="1"/>
</dbReference>
<evidence type="ECO:0000259" key="8">
    <source>
        <dbReference type="PROSITE" id="PS50109"/>
    </source>
</evidence>
<evidence type="ECO:0000256" key="5">
    <source>
        <dbReference type="ARBA" id="ARBA00022777"/>
    </source>
</evidence>
<dbReference type="GO" id="GO:0004721">
    <property type="term" value="F:phosphoprotein phosphatase activity"/>
    <property type="evidence" value="ECO:0007669"/>
    <property type="project" value="TreeGrafter"/>
</dbReference>
<dbReference type="PROSITE" id="PS50109">
    <property type="entry name" value="HIS_KIN"/>
    <property type="match status" value="1"/>
</dbReference>
<keyword evidence="7" id="KW-0812">Transmembrane</keyword>
<dbReference type="InterPro" id="IPR003661">
    <property type="entry name" value="HisK_dim/P_dom"/>
</dbReference>
<dbReference type="Gene3D" id="3.30.565.10">
    <property type="entry name" value="Histidine kinase-like ATPase, C-terminal domain"/>
    <property type="match status" value="1"/>
</dbReference>
<dbReference type="HOGENOM" id="CLU_000445_89_3_0"/>
<keyword evidence="7" id="KW-0472">Membrane</keyword>
<evidence type="ECO:0000256" key="2">
    <source>
        <dbReference type="ARBA" id="ARBA00012438"/>
    </source>
</evidence>
<dbReference type="InterPro" id="IPR036097">
    <property type="entry name" value="HisK_dim/P_sf"/>
</dbReference>
<dbReference type="InterPro" id="IPR003594">
    <property type="entry name" value="HATPase_dom"/>
</dbReference>
<sequence length="300" mass="33472">MNFTRRRGAIATAITLGSLLVGLAVTLNIAWIVNNEARLAYTILGVILFSILVAGVVLNTVFLVREVRRNERQDSFLNAVTHELKTPIASIRLYVETLQRRPLDEAQRQKFYSIMHADSDRLLATVEQVLKAGELGQRQRQQNRQHLDLEPLAADCIRITLERHHLPPEAITLDPVPGAVRLRVNGIAEDLRTAILNLLENAVKYSPNRVDIRVALAITNYTNAALTIQDHGLGIPERELKRIFKRFYRVPGRYEIKIKGTGLGLFLVRTIARQHGGSITAASKGANQGTTMTLTLPLAQ</sequence>
<dbReference type="EC" id="2.7.13.3" evidence="2"/>
<dbReference type="InterPro" id="IPR005467">
    <property type="entry name" value="His_kinase_dom"/>
</dbReference>
<evidence type="ECO:0000313" key="9">
    <source>
        <dbReference type="EMBL" id="ADW68303.1"/>
    </source>
</evidence>
<accession>E8X4H6</accession>
<dbReference type="SUPFAM" id="SSF47384">
    <property type="entry name" value="Homodimeric domain of signal transducing histidine kinase"/>
    <property type="match status" value="1"/>
</dbReference>
<evidence type="ECO:0000313" key="10">
    <source>
        <dbReference type="Proteomes" id="UP000000343"/>
    </source>
</evidence>
<dbReference type="EMBL" id="CP002480">
    <property type="protein sequence ID" value="ADW68303.1"/>
    <property type="molecule type" value="Genomic_DNA"/>
</dbReference>
<dbReference type="AlphaFoldDB" id="E8X4H6"/>
<feature type="transmembrane region" description="Helical" evidence="7">
    <location>
        <begin position="12"/>
        <end position="33"/>
    </location>
</feature>
<keyword evidence="10" id="KW-1185">Reference proteome</keyword>
<dbReference type="CDD" id="cd00075">
    <property type="entry name" value="HATPase"/>
    <property type="match status" value="1"/>
</dbReference>
<evidence type="ECO:0000256" key="4">
    <source>
        <dbReference type="ARBA" id="ARBA00022679"/>
    </source>
</evidence>
<dbReference type="SUPFAM" id="SSF55874">
    <property type="entry name" value="ATPase domain of HSP90 chaperone/DNA topoisomerase II/histidine kinase"/>
    <property type="match status" value="1"/>
</dbReference>
<dbReference type="KEGG" id="acm:AciX9_1240"/>
<dbReference type="eggNOG" id="COG2205">
    <property type="taxonomic scope" value="Bacteria"/>
</dbReference>
<dbReference type="PANTHER" id="PTHR45453">
    <property type="entry name" value="PHOSPHATE REGULON SENSOR PROTEIN PHOR"/>
    <property type="match status" value="1"/>
</dbReference>
<evidence type="ECO:0000256" key="3">
    <source>
        <dbReference type="ARBA" id="ARBA00022553"/>
    </source>
</evidence>
<dbReference type="GO" id="GO:0016036">
    <property type="term" value="P:cellular response to phosphate starvation"/>
    <property type="evidence" value="ECO:0007669"/>
    <property type="project" value="TreeGrafter"/>
</dbReference>
<proteinExistence type="predicted"/>
<dbReference type="GO" id="GO:0005886">
    <property type="term" value="C:plasma membrane"/>
    <property type="evidence" value="ECO:0007669"/>
    <property type="project" value="TreeGrafter"/>
</dbReference>
<dbReference type="Gene3D" id="1.10.287.130">
    <property type="match status" value="1"/>
</dbReference>
<keyword evidence="7" id="KW-1133">Transmembrane helix</keyword>
<dbReference type="InterPro" id="IPR050351">
    <property type="entry name" value="BphY/WalK/GraS-like"/>
</dbReference>
<gene>
    <name evidence="9" type="ordered locus">AciX9_1240</name>
</gene>
<dbReference type="CDD" id="cd00082">
    <property type="entry name" value="HisKA"/>
    <property type="match status" value="1"/>
</dbReference>
<dbReference type="RefSeq" id="WP_013579626.1">
    <property type="nucleotide sequence ID" value="NC_015064.1"/>
</dbReference>
<feature type="domain" description="Histidine kinase" evidence="8">
    <location>
        <begin position="79"/>
        <end position="300"/>
    </location>
</feature>
<dbReference type="InterPro" id="IPR004358">
    <property type="entry name" value="Sig_transdc_His_kin-like_C"/>
</dbReference>
<comment type="catalytic activity">
    <reaction evidence="1">
        <text>ATP + protein L-histidine = ADP + protein N-phospho-L-histidine.</text>
        <dbReference type="EC" id="2.7.13.3"/>
    </reaction>
</comment>
<evidence type="ECO:0000256" key="7">
    <source>
        <dbReference type="SAM" id="Phobius"/>
    </source>
</evidence>